<accession>A0A2G9YQW3</accession>
<evidence type="ECO:0008006" key="3">
    <source>
        <dbReference type="Google" id="ProtNLM"/>
    </source>
</evidence>
<dbReference type="AlphaFoldDB" id="A0A2G9YQW3"/>
<comment type="caution">
    <text evidence="1">The sequence shown here is derived from an EMBL/GenBank/DDBJ whole genome shotgun (WGS) entry which is preliminary data.</text>
</comment>
<dbReference type="Gene3D" id="2.60.40.10">
    <property type="entry name" value="Immunoglobulins"/>
    <property type="match status" value="1"/>
</dbReference>
<gene>
    <name evidence="1" type="ORF">COX39_02055</name>
</gene>
<dbReference type="EMBL" id="PCRM01000029">
    <property type="protein sequence ID" value="PIP21604.1"/>
    <property type="molecule type" value="Genomic_DNA"/>
</dbReference>
<reference evidence="1 2" key="1">
    <citation type="submission" date="2017-09" db="EMBL/GenBank/DDBJ databases">
        <title>Depth-based differentiation of microbial function through sediment-hosted aquifers and enrichment of novel symbionts in the deep terrestrial subsurface.</title>
        <authorList>
            <person name="Probst A.J."/>
            <person name="Ladd B."/>
            <person name="Jarett J.K."/>
            <person name="Geller-Mcgrath D.E."/>
            <person name="Sieber C.M."/>
            <person name="Emerson J.B."/>
            <person name="Anantharaman K."/>
            <person name="Thomas B.C."/>
            <person name="Malmstrom R."/>
            <person name="Stieglmeier M."/>
            <person name="Klingl A."/>
            <person name="Woyke T."/>
            <person name="Ryan C.M."/>
            <person name="Banfield J.F."/>
        </authorList>
    </citation>
    <scope>NUCLEOTIDE SEQUENCE [LARGE SCALE GENOMIC DNA]</scope>
    <source>
        <strain evidence="1">CG23_combo_of_CG06-09_8_20_14_all_40_13</strain>
    </source>
</reference>
<dbReference type="PANTHER" id="PTHR37833">
    <property type="entry name" value="LIPOPROTEIN-RELATED"/>
    <property type="match status" value="1"/>
</dbReference>
<protein>
    <recommendedName>
        <fullName evidence="3">DUF1573 domain-containing protein</fullName>
    </recommendedName>
</protein>
<evidence type="ECO:0000313" key="1">
    <source>
        <dbReference type="EMBL" id="PIP21604.1"/>
    </source>
</evidence>
<name>A0A2G9YQW3_9BACT</name>
<dbReference type="Pfam" id="PF07610">
    <property type="entry name" value="DUF1573"/>
    <property type="match status" value="1"/>
</dbReference>
<dbReference type="InterPro" id="IPR011467">
    <property type="entry name" value="DUF1573"/>
</dbReference>
<dbReference type="GO" id="GO:0005737">
    <property type="term" value="C:cytoplasm"/>
    <property type="evidence" value="ECO:0007669"/>
    <property type="project" value="UniProtKB-SubCell"/>
</dbReference>
<sequence>MKIYIAYIAGVVLILAAVVWLGSRSSTPTTSSNDPNKPIAKVEETSFDLGTMSVKDIKEHNFTIINDGKSELTLNNVMTSCDCTYVYIIKADKTESPKFTMHGDNSWKTSIQPGQSATVRVVYEPAIMPVFGAVERFVMVATNDPDHQKLEFKITAQVAE</sequence>
<organism evidence="1 2">
    <name type="scientific">Candidatus Nealsonbacteria bacterium CG23_combo_of_CG06-09_8_20_14_all_40_13</name>
    <dbReference type="NCBI Taxonomy" id="1974724"/>
    <lineage>
        <taxon>Bacteria</taxon>
        <taxon>Candidatus Nealsoniibacteriota</taxon>
    </lineage>
</organism>
<dbReference type="PANTHER" id="PTHR37833:SF1">
    <property type="entry name" value="SIGNAL PEPTIDE PROTEIN"/>
    <property type="match status" value="1"/>
</dbReference>
<dbReference type="Proteomes" id="UP000231567">
    <property type="component" value="Unassembled WGS sequence"/>
</dbReference>
<dbReference type="InterPro" id="IPR013783">
    <property type="entry name" value="Ig-like_fold"/>
</dbReference>
<proteinExistence type="predicted"/>
<evidence type="ECO:0000313" key="2">
    <source>
        <dbReference type="Proteomes" id="UP000231567"/>
    </source>
</evidence>